<accession>A0A4Q7PPU9</accession>
<gene>
    <name evidence="1" type="ORF">EV209_1634</name>
</gene>
<dbReference type="EMBL" id="SGXF01000002">
    <property type="protein sequence ID" value="RZT01192.1"/>
    <property type="molecule type" value="Genomic_DNA"/>
</dbReference>
<evidence type="ECO:0000313" key="1">
    <source>
        <dbReference type="EMBL" id="RZT01192.1"/>
    </source>
</evidence>
<evidence type="ECO:0000313" key="2">
    <source>
        <dbReference type="Proteomes" id="UP000292927"/>
    </source>
</evidence>
<name>A0A4Q7PPU9_9FIRM</name>
<organism evidence="1 2">
    <name type="scientific">Cuneatibacter caecimuris</name>
    <dbReference type="NCBI Taxonomy" id="1796618"/>
    <lineage>
        <taxon>Bacteria</taxon>
        <taxon>Bacillati</taxon>
        <taxon>Bacillota</taxon>
        <taxon>Clostridia</taxon>
        <taxon>Lachnospirales</taxon>
        <taxon>Lachnospiraceae</taxon>
        <taxon>Cuneatibacter</taxon>
    </lineage>
</organism>
<reference evidence="1 2" key="1">
    <citation type="submission" date="2019-02" db="EMBL/GenBank/DDBJ databases">
        <title>Genomic Encyclopedia of Type Strains, Phase IV (KMG-IV): sequencing the most valuable type-strain genomes for metagenomic binning, comparative biology and taxonomic classification.</title>
        <authorList>
            <person name="Goeker M."/>
        </authorList>
    </citation>
    <scope>NUCLEOTIDE SEQUENCE [LARGE SCALE GENOMIC DNA]</scope>
    <source>
        <strain evidence="1 2">DSM 29486</strain>
    </source>
</reference>
<comment type="caution">
    <text evidence="1">The sequence shown here is derived from an EMBL/GenBank/DDBJ whole genome shotgun (WGS) entry which is preliminary data.</text>
</comment>
<keyword evidence="2" id="KW-1185">Reference proteome</keyword>
<proteinExistence type="predicted"/>
<dbReference type="Proteomes" id="UP000292927">
    <property type="component" value="Unassembled WGS sequence"/>
</dbReference>
<protein>
    <submittedName>
        <fullName evidence="1">Uncharacterized protein</fullName>
    </submittedName>
</protein>
<sequence>MIVDESRRYKNSVIIYSCIIRIMREQIIKLLFLYLWEVEFMAENIKRGSYSFDLNVPEERRAWEIMNSSGMTYRKFIIKAILSYSPEQTKEILPQQLESILDRLDTLEKTVKNLEQPVKEMQSSQNIDVEADSNWNIPQMELDESESEIKPSVKAFLSAL</sequence>
<dbReference type="AlphaFoldDB" id="A0A4Q7PPU9"/>